<organism evidence="4 5">
    <name type="scientific">Ruania alba</name>
    <dbReference type="NCBI Taxonomy" id="648782"/>
    <lineage>
        <taxon>Bacteria</taxon>
        <taxon>Bacillati</taxon>
        <taxon>Actinomycetota</taxon>
        <taxon>Actinomycetes</taxon>
        <taxon>Micrococcales</taxon>
        <taxon>Ruaniaceae</taxon>
        <taxon>Ruania</taxon>
    </lineage>
</organism>
<dbReference type="PROSITE" id="PS51746">
    <property type="entry name" value="PPM_2"/>
    <property type="match status" value="1"/>
</dbReference>
<sequence length="395" mass="40623">MAVRFRYALSTHLGTVRTNNEDSAFGSDRLLVLADGMGGHAAGEVASAVAMRVFAGLGTGDAPAAETILAAGRRTRRALHTMSEADPMLESMGTTLLVVACDGDQVTVGHIGDSRVYALRDGSLYQVTTDHTHVQRLIDTGQLTPERARTHPYRSMLLKSLDDQPAGADLDIIDVELQAGDRLLLCSDGLSDYLSAEHIGELLSVPDREEAAHALVEAALAVGTRDNVTVLVADLEADARATDSSTPDGGVRLPGQENQVVGAAGEAIGLSAEAAAALRATLPDMPLDATAPMAGIAGIGATDKTDHTSDPDETATDEPAASESDHRDSTEAAPHDDQATEAAPSGNSDTSSGEGTRTGEPAPSGLSASTGSRLPGALAALTVLAIVIALWIILG</sequence>
<name>A0A1H5L7Z6_9MICO</name>
<dbReference type="CDD" id="cd00143">
    <property type="entry name" value="PP2Cc"/>
    <property type="match status" value="1"/>
</dbReference>
<dbReference type="SUPFAM" id="SSF81606">
    <property type="entry name" value="PP2C-like"/>
    <property type="match status" value="1"/>
</dbReference>
<dbReference type="SMART" id="SM00331">
    <property type="entry name" value="PP2C_SIG"/>
    <property type="match status" value="1"/>
</dbReference>
<keyword evidence="2" id="KW-1133">Transmembrane helix</keyword>
<dbReference type="InterPro" id="IPR015655">
    <property type="entry name" value="PP2C"/>
</dbReference>
<dbReference type="InterPro" id="IPR036457">
    <property type="entry name" value="PPM-type-like_dom_sf"/>
</dbReference>
<dbReference type="STRING" id="648782.SAMN04488554_2632"/>
<dbReference type="SMART" id="SM00332">
    <property type="entry name" value="PP2Cc"/>
    <property type="match status" value="1"/>
</dbReference>
<dbReference type="GO" id="GO:0004722">
    <property type="term" value="F:protein serine/threonine phosphatase activity"/>
    <property type="evidence" value="ECO:0007669"/>
    <property type="project" value="InterPro"/>
</dbReference>
<evidence type="ECO:0000256" key="2">
    <source>
        <dbReference type="SAM" id="Phobius"/>
    </source>
</evidence>
<keyword evidence="2" id="KW-0812">Transmembrane</keyword>
<evidence type="ECO:0000256" key="1">
    <source>
        <dbReference type="SAM" id="MobiDB-lite"/>
    </source>
</evidence>
<proteinExistence type="predicted"/>
<feature type="transmembrane region" description="Helical" evidence="2">
    <location>
        <begin position="374"/>
        <end position="394"/>
    </location>
</feature>
<dbReference type="OrthoDB" id="9801841at2"/>
<dbReference type="AlphaFoldDB" id="A0A1H5L7Z6"/>
<evidence type="ECO:0000313" key="4">
    <source>
        <dbReference type="EMBL" id="SEE72411.1"/>
    </source>
</evidence>
<dbReference type="EMBL" id="FNTX01000002">
    <property type="protein sequence ID" value="SEE72411.1"/>
    <property type="molecule type" value="Genomic_DNA"/>
</dbReference>
<protein>
    <submittedName>
        <fullName evidence="4">Serine/threonine protein phosphatase PrpC</fullName>
    </submittedName>
</protein>
<feature type="compositionally biased region" description="Basic and acidic residues" evidence="1">
    <location>
        <begin position="323"/>
        <end position="338"/>
    </location>
</feature>
<dbReference type="Proteomes" id="UP000199220">
    <property type="component" value="Unassembled WGS sequence"/>
</dbReference>
<evidence type="ECO:0000259" key="3">
    <source>
        <dbReference type="PROSITE" id="PS51746"/>
    </source>
</evidence>
<feature type="domain" description="PPM-type phosphatase" evidence="3">
    <location>
        <begin position="6"/>
        <end position="235"/>
    </location>
</feature>
<dbReference type="Pfam" id="PF13672">
    <property type="entry name" value="PP2C_2"/>
    <property type="match status" value="1"/>
</dbReference>
<reference evidence="5" key="1">
    <citation type="submission" date="2016-10" db="EMBL/GenBank/DDBJ databases">
        <authorList>
            <person name="Varghese N."/>
            <person name="Submissions S."/>
        </authorList>
    </citation>
    <scope>NUCLEOTIDE SEQUENCE [LARGE SCALE GENOMIC DNA]</scope>
    <source>
        <strain evidence="5">DSM 21368</strain>
    </source>
</reference>
<evidence type="ECO:0000313" key="5">
    <source>
        <dbReference type="Proteomes" id="UP000199220"/>
    </source>
</evidence>
<dbReference type="InterPro" id="IPR001932">
    <property type="entry name" value="PPM-type_phosphatase-like_dom"/>
</dbReference>
<keyword evidence="5" id="KW-1185">Reference proteome</keyword>
<feature type="compositionally biased region" description="Polar residues" evidence="1">
    <location>
        <begin position="345"/>
        <end position="355"/>
    </location>
</feature>
<dbReference type="PANTHER" id="PTHR47992">
    <property type="entry name" value="PROTEIN PHOSPHATASE"/>
    <property type="match status" value="1"/>
</dbReference>
<gene>
    <name evidence="4" type="ORF">SAMN04488554_2632</name>
</gene>
<keyword evidence="2" id="KW-0472">Membrane</keyword>
<dbReference type="RefSeq" id="WP_089773560.1">
    <property type="nucleotide sequence ID" value="NZ_FNTX01000002.1"/>
</dbReference>
<feature type="region of interest" description="Disordered" evidence="1">
    <location>
        <begin position="299"/>
        <end position="369"/>
    </location>
</feature>
<accession>A0A1H5L7Z6</accession>
<dbReference type="Gene3D" id="3.60.40.10">
    <property type="entry name" value="PPM-type phosphatase domain"/>
    <property type="match status" value="1"/>
</dbReference>